<keyword evidence="6" id="KW-0812">Transmembrane</keyword>
<dbReference type="OrthoDB" id="515498at2759"/>
<accession>A0A2P6TIB0</accession>
<evidence type="ECO:0000256" key="3">
    <source>
        <dbReference type="ARBA" id="ARBA00011266"/>
    </source>
</evidence>
<dbReference type="EMBL" id="LHPG02000015">
    <property type="protein sequence ID" value="PRW34006.1"/>
    <property type="molecule type" value="Genomic_DNA"/>
</dbReference>
<evidence type="ECO:0000256" key="4">
    <source>
        <dbReference type="ARBA" id="ARBA00022980"/>
    </source>
</evidence>
<dbReference type="Gene3D" id="1.10.10.1410">
    <property type="match status" value="1"/>
</dbReference>
<organism evidence="7 8">
    <name type="scientific">Chlorella sorokiniana</name>
    <name type="common">Freshwater green alga</name>
    <dbReference type="NCBI Taxonomy" id="3076"/>
    <lineage>
        <taxon>Eukaryota</taxon>
        <taxon>Viridiplantae</taxon>
        <taxon>Chlorophyta</taxon>
        <taxon>core chlorophytes</taxon>
        <taxon>Trebouxiophyceae</taxon>
        <taxon>Chlorellales</taxon>
        <taxon>Chlorellaceae</taxon>
        <taxon>Chlorella clade</taxon>
        <taxon>Chlorella</taxon>
    </lineage>
</organism>
<dbReference type="AlphaFoldDB" id="A0A2P6TIB0"/>
<evidence type="ECO:0000256" key="2">
    <source>
        <dbReference type="ARBA" id="ARBA00005436"/>
    </source>
</evidence>
<proteinExistence type="inferred from homology"/>
<dbReference type="PANTHER" id="PTHR21141">
    <property type="entry name" value="60S ACIDIC RIBOSOMAL PROTEIN FAMILY MEMBER"/>
    <property type="match status" value="1"/>
</dbReference>
<dbReference type="InterPro" id="IPR027534">
    <property type="entry name" value="Ribosomal_P1/P2"/>
</dbReference>
<dbReference type="GO" id="GO:0003735">
    <property type="term" value="F:structural constituent of ribosome"/>
    <property type="evidence" value="ECO:0007669"/>
    <property type="project" value="InterPro"/>
</dbReference>
<keyword evidence="6" id="KW-0472">Membrane</keyword>
<keyword evidence="6" id="KW-1133">Transmembrane helix</keyword>
<dbReference type="GO" id="GO:0002182">
    <property type="term" value="P:cytoplasmic translational elongation"/>
    <property type="evidence" value="ECO:0007669"/>
    <property type="project" value="InterPro"/>
</dbReference>
<feature type="transmembrane region" description="Helical" evidence="6">
    <location>
        <begin position="428"/>
        <end position="446"/>
    </location>
</feature>
<evidence type="ECO:0000313" key="8">
    <source>
        <dbReference type="Proteomes" id="UP000239899"/>
    </source>
</evidence>
<dbReference type="GO" id="GO:0022625">
    <property type="term" value="C:cytosolic large ribosomal subunit"/>
    <property type="evidence" value="ECO:0007669"/>
    <property type="project" value="InterPro"/>
</dbReference>
<evidence type="ECO:0000256" key="1">
    <source>
        <dbReference type="ARBA" id="ARBA00003362"/>
    </source>
</evidence>
<gene>
    <name evidence="7" type="ORF">C2E21_7194</name>
</gene>
<dbReference type="PANTHER" id="PTHR21141:SF5">
    <property type="entry name" value="LARGE RIBOSOMAL SUBUNIT PROTEIN P2"/>
    <property type="match status" value="1"/>
</dbReference>
<reference evidence="7 8" key="1">
    <citation type="journal article" date="2018" name="Plant J.">
        <title>Genome sequences of Chlorella sorokiniana UTEX 1602 and Micractinium conductrix SAG 241.80: implications to maltose excretion by a green alga.</title>
        <authorList>
            <person name="Arriola M.B."/>
            <person name="Velmurugan N."/>
            <person name="Zhang Y."/>
            <person name="Plunkett M.H."/>
            <person name="Hondzo H."/>
            <person name="Barney B.M."/>
        </authorList>
    </citation>
    <scope>NUCLEOTIDE SEQUENCE [LARGE SCALE GENOMIC DNA]</scope>
    <source>
        <strain evidence="8">UTEX 1602</strain>
    </source>
</reference>
<keyword evidence="5" id="KW-0687">Ribonucleoprotein</keyword>
<dbReference type="InterPro" id="IPR038716">
    <property type="entry name" value="P1/P2_N_sf"/>
</dbReference>
<dbReference type="STRING" id="3076.A0A2P6TIB0"/>
<evidence type="ECO:0000313" key="7">
    <source>
        <dbReference type="EMBL" id="PRW34006.1"/>
    </source>
</evidence>
<keyword evidence="4" id="KW-0689">Ribosomal protein</keyword>
<dbReference type="Pfam" id="PF00428">
    <property type="entry name" value="Ribosomal_60s"/>
    <property type="match status" value="1"/>
</dbReference>
<comment type="caution">
    <text evidence="7">The sequence shown here is derived from an EMBL/GenBank/DDBJ whole genome shotgun (WGS) entry which is preliminary data.</text>
</comment>
<protein>
    <submittedName>
        <fullName evidence="7">60S acidic ribosomal P2</fullName>
    </submittedName>
</protein>
<dbReference type="FunFam" id="1.10.10.1410:FF:000002">
    <property type="entry name" value="60S acidic ribosomal protein P2"/>
    <property type="match status" value="1"/>
</dbReference>
<keyword evidence="8" id="KW-1185">Reference proteome</keyword>
<dbReference type="CDD" id="cd05833">
    <property type="entry name" value="Ribosomal_P2"/>
    <property type="match status" value="1"/>
</dbReference>
<dbReference type="HAMAP" id="MF_01478">
    <property type="entry name" value="Ribosomal_L12_arch"/>
    <property type="match status" value="1"/>
</dbReference>
<comment type="similarity">
    <text evidence="2">Belongs to the eukaryotic ribosomal protein P1/P2 family.</text>
</comment>
<dbReference type="Proteomes" id="UP000239899">
    <property type="component" value="Unassembled WGS sequence"/>
</dbReference>
<comment type="function">
    <text evidence="1">Plays an important role in the elongation step of protein synthesis.</text>
</comment>
<evidence type="ECO:0000256" key="6">
    <source>
        <dbReference type="SAM" id="Phobius"/>
    </source>
</evidence>
<dbReference type="InterPro" id="IPR044076">
    <property type="entry name" value="Ribosomal_P2"/>
</dbReference>
<comment type="subunit">
    <text evidence="3">P1 and P2 exist as dimers at the large ribosomal subunit.</text>
</comment>
<sequence length="460" mass="48222">MAAAFPRVNELLAGEAYTKLAFNHNNPDPELRKVEEAGRVCPQRPPFYVPFGQGVSLFTKAVHGGVSRILMQSAALTPMKRMVVTEPNIFDVYGHKHGLPDAVYDDSEQGARLRWRMAFGEHAPAQLPGMQVDADDNVVRCTPLSRAEQDTLLTLLFDIEIPGRQLPQQQQQQQQQHIRMKVVAAYLLAALGGNAAPAEADIKKILSSVGIEAEAERVQKLLAELEGKDINEVIAAGTAKLASVPSGGAVAAGGAAPAAGGAAAAAEEKKEEKVEEEEDEDMGFSLMLGLLLSTVSTSACVMAYTGGIGIPFNLLLMAPPTAVMGGGSMRLDPYGPPSPRVRFAGDDASSAAASDAALADQAAAAATAGDASGGSAFEAAAAVPPSPERGILSSASAGTDMRRRRLMYSKSGVLVSPTDFAAAWSKKFWFSSALSLTAFACMMCMLGTGRDAATYGYAPF</sequence>
<name>A0A2P6TIB0_CHLSO</name>
<evidence type="ECO:0000256" key="5">
    <source>
        <dbReference type="ARBA" id="ARBA00023274"/>
    </source>
</evidence>